<keyword evidence="1" id="KW-0732">Signal</keyword>
<keyword evidence="4" id="KW-1185">Reference proteome</keyword>
<dbReference type="InterPro" id="IPR002931">
    <property type="entry name" value="Transglutaminase-like"/>
</dbReference>
<name>A0AAE3GYI7_9BACT</name>
<dbReference type="AlphaFoldDB" id="A0AAE3GYI7"/>
<evidence type="ECO:0000256" key="1">
    <source>
        <dbReference type="SAM" id="SignalP"/>
    </source>
</evidence>
<organism evidence="3 4">
    <name type="scientific">Lacihabitans soyangensis</name>
    <dbReference type="NCBI Taxonomy" id="869394"/>
    <lineage>
        <taxon>Bacteria</taxon>
        <taxon>Pseudomonadati</taxon>
        <taxon>Bacteroidota</taxon>
        <taxon>Cytophagia</taxon>
        <taxon>Cytophagales</taxon>
        <taxon>Leadbetterellaceae</taxon>
        <taxon>Lacihabitans</taxon>
    </lineage>
</organism>
<feature type="domain" description="Transglutaminase-like" evidence="2">
    <location>
        <begin position="314"/>
        <end position="393"/>
    </location>
</feature>
<feature type="signal peptide" evidence="1">
    <location>
        <begin position="1"/>
        <end position="22"/>
    </location>
</feature>
<feature type="chain" id="PRO_5041950184" evidence="1">
    <location>
        <begin position="23"/>
        <end position="662"/>
    </location>
</feature>
<dbReference type="Gene3D" id="3.10.620.30">
    <property type="match status" value="1"/>
</dbReference>
<comment type="caution">
    <text evidence="3">The sequence shown here is derived from an EMBL/GenBank/DDBJ whole genome shotgun (WGS) entry which is preliminary data.</text>
</comment>
<dbReference type="SUPFAM" id="SSF54001">
    <property type="entry name" value="Cysteine proteinases"/>
    <property type="match status" value="1"/>
</dbReference>
<accession>A0AAE3GYI7</accession>
<dbReference type="InterPro" id="IPR038765">
    <property type="entry name" value="Papain-like_cys_pep_sf"/>
</dbReference>
<proteinExistence type="predicted"/>
<evidence type="ECO:0000313" key="3">
    <source>
        <dbReference type="EMBL" id="MCP9761593.1"/>
    </source>
</evidence>
<dbReference type="EMBL" id="RJUF01000002">
    <property type="protein sequence ID" value="MCP9761593.1"/>
    <property type="molecule type" value="Genomic_DNA"/>
</dbReference>
<evidence type="ECO:0000259" key="2">
    <source>
        <dbReference type="Pfam" id="PF01841"/>
    </source>
</evidence>
<sequence length="662" mass="77189">MLNYPKALFVLIWTLTIATVQAQKPNVKFGSVTVDELKKSKYEIDSTADQIILFEKCEVEFHYDENYGFYLESTVHIRKKILKASALSAGTVAIQTYRNTHESSQILEKIKGATYWLENGGISKLELTKKDYFEEKMKEKYFQTKISFPKIKEGAIIEYSYTITSPLAVSNKPDTWYFQGSTPALWSEYMITIPSHFYYQVNLGGYLELAMNEQEKVEVNFGHTKLNTYGIKYNFAVKNAPAFKEEAFISSKMNYISKVDFELSSVSLPEQVTVKKSMTWPDINRYLLDSEYFGIRLRKSNYLKDLKEKFGVFTDQKERLEKVYYYLNRQFTNDDEYNSIYCEDLKKVWENKRGSSSEQNLLFTALLRELDIKANPVILSTRNHGKINEAFPLLDRFNYVVCRVEIDGKFINLDISDKNLKMGMLPFECLNGQGFEINSFSGQFVDLTPTEKQRINETVDAKIDFTKNKITGKIEQNHFGYAGYTNRNDFKNNGLEKMKEDFKKEYSDFNITNLNFSNLEDQEKTNLVTFNFETTEDVTDEDMLYINPNFSNKVTENPFKQPERSYPVDFGYSTESVYILKLEVPKDYIIESLPKGTNTVLGDKSAQFIYSCTYDATTNKINLISRLVIKNPMYFAEQYHELKELFNRIVQKHDEQIVLKRK</sequence>
<protein>
    <submittedName>
        <fullName evidence="3">DUF3857 domain-containing protein</fullName>
    </submittedName>
</protein>
<dbReference type="RefSeq" id="WP_255035335.1">
    <property type="nucleotide sequence ID" value="NZ_RJUF01000002.1"/>
</dbReference>
<evidence type="ECO:0000313" key="4">
    <source>
        <dbReference type="Proteomes" id="UP001204144"/>
    </source>
</evidence>
<dbReference type="Proteomes" id="UP001204144">
    <property type="component" value="Unassembled WGS sequence"/>
</dbReference>
<gene>
    <name evidence="3" type="ORF">EGI31_01410</name>
</gene>
<dbReference type="Pfam" id="PF01841">
    <property type="entry name" value="Transglut_core"/>
    <property type="match status" value="1"/>
</dbReference>
<dbReference type="Gene3D" id="2.60.120.1130">
    <property type="match status" value="1"/>
</dbReference>
<dbReference type="Gene3D" id="2.60.40.3140">
    <property type="match status" value="1"/>
</dbReference>
<reference evidence="3 4" key="1">
    <citation type="submission" date="2018-11" db="EMBL/GenBank/DDBJ databases">
        <title>Novel bacteria species description.</title>
        <authorList>
            <person name="Han J.-H."/>
        </authorList>
    </citation>
    <scope>NUCLEOTIDE SEQUENCE [LARGE SCALE GENOMIC DNA]</scope>
    <source>
        <strain evidence="3 4">KCTC23259</strain>
    </source>
</reference>